<sequence length="66" mass="7252">MTKGAATGQSSKEAMVFDLRTEAEMRLFSEKTARELALKKQRDEGVESEEFRTTETSAAIVAEPVG</sequence>
<name>A0AB39PU17_9ACTN</name>
<dbReference type="RefSeq" id="WP_369168438.1">
    <property type="nucleotide sequence ID" value="NZ_CP163439.1"/>
</dbReference>
<dbReference type="EMBL" id="CP163439">
    <property type="protein sequence ID" value="XDQ33869.1"/>
    <property type="molecule type" value="Genomic_DNA"/>
</dbReference>
<organism evidence="1">
    <name type="scientific">Streptomyces sp. R28</name>
    <dbReference type="NCBI Taxonomy" id="3238628"/>
    <lineage>
        <taxon>Bacteria</taxon>
        <taxon>Bacillati</taxon>
        <taxon>Actinomycetota</taxon>
        <taxon>Actinomycetes</taxon>
        <taxon>Kitasatosporales</taxon>
        <taxon>Streptomycetaceae</taxon>
        <taxon>Streptomyces</taxon>
    </lineage>
</organism>
<evidence type="ECO:0000313" key="1">
    <source>
        <dbReference type="EMBL" id="XDQ33869.1"/>
    </source>
</evidence>
<accession>A0AB39PU17</accession>
<protein>
    <submittedName>
        <fullName evidence="1">Uncharacterized protein</fullName>
    </submittedName>
</protein>
<reference evidence="1" key="1">
    <citation type="submission" date="2024-07" db="EMBL/GenBank/DDBJ databases">
        <authorList>
            <person name="Yu S.T."/>
        </authorList>
    </citation>
    <scope>NUCLEOTIDE SEQUENCE</scope>
    <source>
        <strain evidence="1">R28</strain>
    </source>
</reference>
<proteinExistence type="predicted"/>
<gene>
    <name evidence="1" type="ORF">AB5J49_11330</name>
</gene>
<dbReference type="AlphaFoldDB" id="A0AB39PU17"/>